<dbReference type="Gene3D" id="2.70.70.10">
    <property type="entry name" value="Glucose Permease (Domain IIA)"/>
    <property type="match status" value="1"/>
</dbReference>
<feature type="transmembrane region" description="Helical" evidence="2">
    <location>
        <begin position="9"/>
        <end position="29"/>
    </location>
</feature>
<dbReference type="InterPro" id="IPR011055">
    <property type="entry name" value="Dup_hybrid_motif"/>
</dbReference>
<dbReference type="PANTHER" id="PTHR21666">
    <property type="entry name" value="PEPTIDASE-RELATED"/>
    <property type="match status" value="1"/>
</dbReference>
<evidence type="ECO:0000259" key="3">
    <source>
        <dbReference type="Pfam" id="PF01551"/>
    </source>
</evidence>
<dbReference type="GO" id="GO:0004222">
    <property type="term" value="F:metalloendopeptidase activity"/>
    <property type="evidence" value="ECO:0007669"/>
    <property type="project" value="TreeGrafter"/>
</dbReference>
<evidence type="ECO:0000313" key="5">
    <source>
        <dbReference type="Proteomes" id="UP000035514"/>
    </source>
</evidence>
<dbReference type="AlphaFoldDB" id="A0A0G9JV46"/>
<evidence type="ECO:0000256" key="1">
    <source>
        <dbReference type="ARBA" id="ARBA00022729"/>
    </source>
</evidence>
<comment type="caution">
    <text evidence="4">The sequence shown here is derived from an EMBL/GenBank/DDBJ whole genome shotgun (WGS) entry which is preliminary data.</text>
</comment>
<dbReference type="InterPro" id="IPR050570">
    <property type="entry name" value="Cell_wall_metabolism_enzyme"/>
</dbReference>
<dbReference type="CDD" id="cd12797">
    <property type="entry name" value="M23_peptidase"/>
    <property type="match status" value="1"/>
</dbReference>
<keyword evidence="1" id="KW-0732">Signal</keyword>
<dbReference type="SUPFAM" id="SSF51261">
    <property type="entry name" value="Duplicated hybrid motif"/>
    <property type="match status" value="1"/>
</dbReference>
<evidence type="ECO:0000313" key="4">
    <source>
        <dbReference type="EMBL" id="KLD98126.1"/>
    </source>
</evidence>
<protein>
    <submittedName>
        <fullName evidence="4">Peptidase M24</fullName>
    </submittedName>
</protein>
<dbReference type="RefSeq" id="WP_004510925.1">
    <property type="nucleotide sequence ID" value="NZ_JAIQ01000133.1"/>
</dbReference>
<dbReference type="Proteomes" id="UP000035514">
    <property type="component" value="Unassembled WGS sequence"/>
</dbReference>
<dbReference type="PATRIC" id="fig|1447256.3.peg.1869"/>
<keyword evidence="2" id="KW-1133">Transmembrane helix</keyword>
<dbReference type="PANTHER" id="PTHR21666:SF289">
    <property type="entry name" value="L-ALA--D-GLU ENDOPEPTIDASE"/>
    <property type="match status" value="1"/>
</dbReference>
<dbReference type="InterPro" id="IPR016047">
    <property type="entry name" value="M23ase_b-sheet_dom"/>
</dbReference>
<accession>A0A0G9JV46</accession>
<feature type="domain" description="M23ase beta-sheet core" evidence="3">
    <location>
        <begin position="340"/>
        <end position="433"/>
    </location>
</feature>
<sequence length="461" mass="52169">MSYINKKSSWLYILVAIMFVVVGVLAYALTLDRSAPKIIVQNEVMGKDIYWNLQNPIKIDIGDASGIKSYEVTFNDGQSQINLDTKVVKEDQNSVSLEISSPKNSEFLKATNGTLKIVAFDNSKWNFFKGNEAIKTTNVIIDRRSPIANVITNSYLLRQGGSGVLIVEVADDNLKDYYVTFNDEVIFELFPFYKKNYYISIITWPIDIKEFKRVNLVAIDMAGNKSVTKIPYYIQPFKEKVDELKISDEFANNISKKVLEESNMPVPLEPAEIFVKANKELRQKNLQTMKEVVVQNFKNNEQIPFNVKPFVRLPNAATFAMFGERRHYFYGDQKIDEAWHLGMDWASVKRADINITNPGKVIFKDYLGIYGNSIIVDHGLGLASLYAHTSSQNVEVGDFVTTGQHIANTGATGAVFGDHLHFGILIQGIEANPNEWLDVSWMNKNLDQTMKDAIKIIDGKK</sequence>
<dbReference type="Pfam" id="PF01551">
    <property type="entry name" value="Peptidase_M23"/>
    <property type="match status" value="1"/>
</dbReference>
<proteinExistence type="predicted"/>
<keyword evidence="2" id="KW-0812">Transmembrane</keyword>
<keyword evidence="2" id="KW-0472">Membrane</keyword>
<dbReference type="EMBL" id="JAIQ01000133">
    <property type="protein sequence ID" value="KLD98126.1"/>
    <property type="molecule type" value="Genomic_DNA"/>
</dbReference>
<gene>
    <name evidence="4" type="ORF">AA20_09565</name>
</gene>
<name>A0A0G9JV46_9BACT</name>
<organism evidence="4 5">
    <name type="scientific">Aliarcobacter butzleri L348</name>
    <dbReference type="NCBI Taxonomy" id="1447256"/>
    <lineage>
        <taxon>Bacteria</taxon>
        <taxon>Pseudomonadati</taxon>
        <taxon>Campylobacterota</taxon>
        <taxon>Epsilonproteobacteria</taxon>
        <taxon>Campylobacterales</taxon>
        <taxon>Arcobacteraceae</taxon>
        <taxon>Aliarcobacter</taxon>
    </lineage>
</organism>
<evidence type="ECO:0000256" key="2">
    <source>
        <dbReference type="SAM" id="Phobius"/>
    </source>
</evidence>
<reference evidence="4 5" key="1">
    <citation type="submission" date="2014-01" db="EMBL/GenBank/DDBJ databases">
        <title>Development of a Comparative Genomic Fingerprinting Assay for High Resolution Genotyping of Arcobacter butzleri.</title>
        <authorList>
            <person name="Webb A.L."/>
            <person name="Inglis G.D."/>
            <person name="Kruczkiewicz P."/>
            <person name="Selinger L.B."/>
            <person name="Taboada E.N."/>
        </authorList>
    </citation>
    <scope>NUCLEOTIDE SEQUENCE [LARGE SCALE GENOMIC DNA]</scope>
    <source>
        <strain evidence="4 5">L348</strain>
    </source>
</reference>